<dbReference type="CDD" id="cd16279">
    <property type="entry name" value="metallo-hydrolase-like_MBL-fold"/>
    <property type="match status" value="1"/>
</dbReference>
<dbReference type="PATRIC" id="fig|349215.9.peg.1161"/>
<dbReference type="OrthoDB" id="9781189at2"/>
<accession>M4VFQ4</accession>
<organism evidence="2 3">
    <name type="scientific">Micavibrio aeruginosavorus EPB</name>
    <dbReference type="NCBI Taxonomy" id="349215"/>
    <lineage>
        <taxon>Bacteria</taxon>
        <taxon>Pseudomonadati</taxon>
        <taxon>Bdellovibrionota</taxon>
        <taxon>Bdellovibrionia</taxon>
        <taxon>Bdellovibrionales</taxon>
        <taxon>Pseudobdellovibrionaceae</taxon>
        <taxon>Micavibrio</taxon>
    </lineage>
</organism>
<dbReference type="STRING" id="349215.A11S_1205"/>
<dbReference type="Proteomes" id="UP000011932">
    <property type="component" value="Chromosome"/>
</dbReference>
<proteinExistence type="predicted"/>
<evidence type="ECO:0000313" key="3">
    <source>
        <dbReference type="Proteomes" id="UP000011932"/>
    </source>
</evidence>
<evidence type="ECO:0000259" key="1">
    <source>
        <dbReference type="SMART" id="SM00849"/>
    </source>
</evidence>
<dbReference type="GO" id="GO:0016787">
    <property type="term" value="F:hydrolase activity"/>
    <property type="evidence" value="ECO:0007669"/>
    <property type="project" value="UniProtKB-KW"/>
</dbReference>
<dbReference type="PANTHER" id="PTHR42663">
    <property type="entry name" value="HYDROLASE C777.06C-RELATED-RELATED"/>
    <property type="match status" value="1"/>
</dbReference>
<protein>
    <submittedName>
        <fullName evidence="2">Metal-dependent hydrolase of the beta-lactamase superfamily I, PhnP protein</fullName>
    </submittedName>
</protein>
<sequence>MSKKVKLTILGCGNSAGVPEIGNHWGACDPNEPRNRRTRASIALQDDQTTFIVDTGPDFREQLNRENITHVDGIFYTHAHSDHIGGIDELRVFSKRTKSMIPLYGDQKTIDEVRYRFEYMFNDIDDGLYPAVCSTHAFHDHEYGQIKHFGTIPAIPFIQDHGFRQSLGIRVGDLAYSTDMVNLDEAALETLKGVRVWIADAAGYKMPKNYVHATLTQVFKLNEVIRAEQVYITHMAAFMDYKTLCEELPPGYAPAYDGLTLETIVDD</sequence>
<name>M4VFQ4_9BACT</name>
<dbReference type="InterPro" id="IPR001279">
    <property type="entry name" value="Metallo-B-lactamas"/>
</dbReference>
<dbReference type="RefSeq" id="WP_015467556.1">
    <property type="nucleotide sequence ID" value="NC_020812.1"/>
</dbReference>
<feature type="domain" description="Metallo-beta-lactamase" evidence="1">
    <location>
        <begin position="38"/>
        <end position="234"/>
    </location>
</feature>
<dbReference type="PANTHER" id="PTHR42663:SF6">
    <property type="entry name" value="HYDROLASE C777.06C-RELATED"/>
    <property type="match status" value="1"/>
</dbReference>
<dbReference type="SUPFAM" id="SSF56281">
    <property type="entry name" value="Metallo-hydrolase/oxidoreductase"/>
    <property type="match status" value="1"/>
</dbReference>
<dbReference type="InterPro" id="IPR036866">
    <property type="entry name" value="RibonucZ/Hydroxyglut_hydro"/>
</dbReference>
<dbReference type="AlphaFoldDB" id="M4VFQ4"/>
<dbReference type="EMBL" id="CP003538">
    <property type="protein sequence ID" value="AGH98018.1"/>
    <property type="molecule type" value="Genomic_DNA"/>
</dbReference>
<keyword evidence="2" id="KW-0378">Hydrolase</keyword>
<reference evidence="2 3" key="1">
    <citation type="journal article" date="2013" name="ISME J.">
        <title>By their genes ye shall know them: genomic signatures of predatory bacteria.</title>
        <authorList>
            <person name="Pasternak Z."/>
            <person name="Pietrokovski S."/>
            <person name="Rotem O."/>
            <person name="Gophna U."/>
            <person name="Lurie-Weinberger M.N."/>
            <person name="Jurkevitch E."/>
        </authorList>
    </citation>
    <scope>NUCLEOTIDE SEQUENCE [LARGE SCALE GENOMIC DNA]</scope>
    <source>
        <strain evidence="2">EPB</strain>
    </source>
</reference>
<dbReference type="Gene3D" id="3.60.15.10">
    <property type="entry name" value="Ribonuclease Z/Hydroxyacylglutathione hydrolase-like"/>
    <property type="match status" value="1"/>
</dbReference>
<dbReference type="HOGENOM" id="CLU_044538_2_1_5"/>
<dbReference type="KEGG" id="man:A11S_1205"/>
<gene>
    <name evidence="2" type="ORF">A11S_1205</name>
</gene>
<evidence type="ECO:0000313" key="2">
    <source>
        <dbReference type="EMBL" id="AGH98018.1"/>
    </source>
</evidence>
<dbReference type="SMART" id="SM00849">
    <property type="entry name" value="Lactamase_B"/>
    <property type="match status" value="1"/>
</dbReference>
<dbReference type="Pfam" id="PF12706">
    <property type="entry name" value="Lactamase_B_2"/>
    <property type="match status" value="1"/>
</dbReference>